<evidence type="ECO:0000259" key="8">
    <source>
        <dbReference type="PROSITE" id="PS50111"/>
    </source>
</evidence>
<dbReference type="PROSITE" id="PS50111">
    <property type="entry name" value="CHEMOTAXIS_TRANSDUC_2"/>
    <property type="match status" value="1"/>
</dbReference>
<dbReference type="InterPro" id="IPR004089">
    <property type="entry name" value="MCPsignal_dom"/>
</dbReference>
<evidence type="ECO:0000256" key="4">
    <source>
        <dbReference type="ARBA" id="ARBA00023224"/>
    </source>
</evidence>
<dbReference type="Pfam" id="PF00672">
    <property type="entry name" value="HAMP"/>
    <property type="match status" value="1"/>
</dbReference>
<gene>
    <name evidence="10" type="ORF">DES38_11067</name>
</gene>
<reference evidence="10 11" key="1">
    <citation type="submission" date="2018-05" db="EMBL/GenBank/DDBJ databases">
        <title>Genomic Encyclopedia of Type Strains, Phase IV (KMG-IV): sequencing the most valuable type-strain genomes for metagenomic binning, comparative biology and taxonomic classification.</title>
        <authorList>
            <person name="Goeker M."/>
        </authorList>
    </citation>
    <scope>NUCLEOTIDE SEQUENCE [LARGE SCALE GENOMIC DNA]</scope>
    <source>
        <strain evidence="10 11">DSM 22440</strain>
    </source>
</reference>
<dbReference type="Gene3D" id="1.10.287.950">
    <property type="entry name" value="Methyl-accepting chemotaxis protein"/>
    <property type="match status" value="1"/>
</dbReference>
<protein>
    <submittedName>
        <fullName evidence="10">Methyl-accepting chemotaxis protein</fullName>
    </submittedName>
</protein>
<dbReference type="EMBL" id="QJJR01000010">
    <property type="protein sequence ID" value="PXW89205.1"/>
    <property type="molecule type" value="Genomic_DNA"/>
</dbReference>
<dbReference type="OrthoDB" id="2010115at2"/>
<sequence length="555" mass="62126">MKKNQKLSMGKQLILVMICILSLTTLVVGGVSYSQSKNQIITSTKHRLVRETDLIKEIAANLNFVYVSDFDYFKSQLERTITLQQQELENDGLNTYYYQLDDSGMEPFQVSADQAFSLTEDEQAALRDKENGVYSLKLNGINYLVALRDLPEIEKRYAMFLPEDSYLQPIEQMKAITLVVGLVSLFLAMVITVIFIRQITGPIKQLEQAMAHVQSGKFERLTLEKSAPKEIVSLTNSFNIMTEALGAIVHSLRATILDLSDTGQHLNDESNAMIERSHDLHQAIQNVEQGAHDTNQQIDFSKQLSHTIDKNLDTIGAHIHETRQHTAAMNSASETGNQELQLLINDLEYFKADLESTQQQLHNVLKQVEMTYHFTTDIETISEQTKLLALNASIEAARAGEEGRGFMVVAQEVSKLAEATKITTQKMFQTMTETKTITTTAVETGDALLSTHLSHIKTMHATTAAFQSLLNTIEQSTTSIETIEVDIKQLADAFQQSTQTFDALETIAKATHQHAKTIESLGEAHKSETALIYEEGQRVLQHAYALKEMTATFNS</sequence>
<dbReference type="RefSeq" id="WP_110251758.1">
    <property type="nucleotide sequence ID" value="NZ_QJJR01000010.1"/>
</dbReference>
<dbReference type="GO" id="GO:0007165">
    <property type="term" value="P:signal transduction"/>
    <property type="evidence" value="ECO:0007669"/>
    <property type="project" value="UniProtKB-KW"/>
</dbReference>
<dbReference type="GO" id="GO:0004888">
    <property type="term" value="F:transmembrane signaling receptor activity"/>
    <property type="evidence" value="ECO:0007669"/>
    <property type="project" value="InterPro"/>
</dbReference>
<keyword evidence="2" id="KW-1003">Cell membrane</keyword>
<dbReference type="PRINTS" id="PR00260">
    <property type="entry name" value="CHEMTRNSDUCR"/>
</dbReference>
<dbReference type="AlphaFoldDB" id="A0A2V3WAN5"/>
<evidence type="ECO:0000259" key="9">
    <source>
        <dbReference type="PROSITE" id="PS50885"/>
    </source>
</evidence>
<dbReference type="Gene3D" id="6.10.340.10">
    <property type="match status" value="1"/>
</dbReference>
<feature type="domain" description="HAMP" evidence="9">
    <location>
        <begin position="197"/>
        <end position="250"/>
    </location>
</feature>
<dbReference type="SMART" id="SM00304">
    <property type="entry name" value="HAMP"/>
    <property type="match status" value="1"/>
</dbReference>
<dbReference type="InterPro" id="IPR004090">
    <property type="entry name" value="Chemotax_Me-accpt_rcpt"/>
</dbReference>
<evidence type="ECO:0000313" key="10">
    <source>
        <dbReference type="EMBL" id="PXW89205.1"/>
    </source>
</evidence>
<dbReference type="InterPro" id="IPR003660">
    <property type="entry name" value="HAMP_dom"/>
</dbReference>
<proteinExistence type="inferred from homology"/>
<dbReference type="PANTHER" id="PTHR32089:SF112">
    <property type="entry name" value="LYSOZYME-LIKE PROTEIN-RELATED"/>
    <property type="match status" value="1"/>
</dbReference>
<organism evidence="10 11">
    <name type="scientific">Streptohalobacillus salinus</name>
    <dbReference type="NCBI Taxonomy" id="621096"/>
    <lineage>
        <taxon>Bacteria</taxon>
        <taxon>Bacillati</taxon>
        <taxon>Bacillota</taxon>
        <taxon>Bacilli</taxon>
        <taxon>Bacillales</taxon>
        <taxon>Bacillaceae</taxon>
        <taxon>Streptohalobacillus</taxon>
    </lineage>
</organism>
<feature type="transmembrane region" description="Helical" evidence="7">
    <location>
        <begin position="175"/>
        <end position="196"/>
    </location>
</feature>
<keyword evidence="4 6" id="KW-0807">Transducer</keyword>
<comment type="similarity">
    <text evidence="5">Belongs to the methyl-accepting chemotaxis (MCP) protein family.</text>
</comment>
<keyword evidence="11" id="KW-1185">Reference proteome</keyword>
<dbReference type="SUPFAM" id="SSF58104">
    <property type="entry name" value="Methyl-accepting chemotaxis protein (MCP) signaling domain"/>
    <property type="match status" value="1"/>
</dbReference>
<dbReference type="SMART" id="SM00283">
    <property type="entry name" value="MA"/>
    <property type="match status" value="1"/>
</dbReference>
<dbReference type="GO" id="GO:0006935">
    <property type="term" value="P:chemotaxis"/>
    <property type="evidence" value="ECO:0007669"/>
    <property type="project" value="InterPro"/>
</dbReference>
<dbReference type="Pfam" id="PF00015">
    <property type="entry name" value="MCPsignal"/>
    <property type="match status" value="1"/>
</dbReference>
<comment type="subcellular location">
    <subcellularLocation>
        <location evidence="1">Cell membrane</location>
    </subcellularLocation>
</comment>
<feature type="domain" description="Methyl-accepting transducer" evidence="8">
    <location>
        <begin position="269"/>
        <end position="505"/>
    </location>
</feature>
<keyword evidence="7" id="KW-1133">Transmembrane helix</keyword>
<evidence type="ECO:0000256" key="5">
    <source>
        <dbReference type="ARBA" id="ARBA00029447"/>
    </source>
</evidence>
<name>A0A2V3WAN5_9BACI</name>
<comment type="caution">
    <text evidence="10">The sequence shown here is derived from an EMBL/GenBank/DDBJ whole genome shotgun (WGS) entry which is preliminary data.</text>
</comment>
<evidence type="ECO:0000313" key="11">
    <source>
        <dbReference type="Proteomes" id="UP000247922"/>
    </source>
</evidence>
<evidence type="ECO:0000256" key="2">
    <source>
        <dbReference type="ARBA" id="ARBA00022475"/>
    </source>
</evidence>
<keyword evidence="7" id="KW-0812">Transmembrane</keyword>
<dbReference type="CDD" id="cd06225">
    <property type="entry name" value="HAMP"/>
    <property type="match status" value="1"/>
</dbReference>
<dbReference type="PANTHER" id="PTHR32089">
    <property type="entry name" value="METHYL-ACCEPTING CHEMOTAXIS PROTEIN MCPB"/>
    <property type="match status" value="1"/>
</dbReference>
<dbReference type="Proteomes" id="UP000247922">
    <property type="component" value="Unassembled WGS sequence"/>
</dbReference>
<keyword evidence="3 7" id="KW-0472">Membrane</keyword>
<evidence type="ECO:0000256" key="7">
    <source>
        <dbReference type="SAM" id="Phobius"/>
    </source>
</evidence>
<evidence type="ECO:0000256" key="3">
    <source>
        <dbReference type="ARBA" id="ARBA00023136"/>
    </source>
</evidence>
<dbReference type="PROSITE" id="PS50885">
    <property type="entry name" value="HAMP"/>
    <property type="match status" value="1"/>
</dbReference>
<accession>A0A2V3WAN5</accession>
<dbReference type="GO" id="GO:0005886">
    <property type="term" value="C:plasma membrane"/>
    <property type="evidence" value="ECO:0007669"/>
    <property type="project" value="UniProtKB-SubCell"/>
</dbReference>
<evidence type="ECO:0000256" key="6">
    <source>
        <dbReference type="PROSITE-ProRule" id="PRU00284"/>
    </source>
</evidence>
<evidence type="ECO:0000256" key="1">
    <source>
        <dbReference type="ARBA" id="ARBA00004236"/>
    </source>
</evidence>